<proteinExistence type="predicted"/>
<reference evidence="2" key="1">
    <citation type="submission" date="2006-02" db="EMBL/GenBank/DDBJ databases">
        <title>Complete sequence of chromosome of Rhodoferax ferrireducens DSM 15236.</title>
        <authorList>
            <person name="Copeland A."/>
            <person name="Lucas S."/>
            <person name="Lapidus A."/>
            <person name="Barry K."/>
            <person name="Detter J.C."/>
            <person name="Glavina del Rio T."/>
            <person name="Hammon N."/>
            <person name="Israni S."/>
            <person name="Pitluck S."/>
            <person name="Brettin T."/>
            <person name="Bruce D."/>
            <person name="Han C."/>
            <person name="Tapia R."/>
            <person name="Gilna P."/>
            <person name="Kiss H."/>
            <person name="Schmutz J."/>
            <person name="Larimer F."/>
            <person name="Land M."/>
            <person name="Kyrpides N."/>
            <person name="Ivanova N."/>
            <person name="Richardson P."/>
        </authorList>
    </citation>
    <scope>NUCLEOTIDE SEQUENCE [LARGE SCALE GENOMIC DNA]</scope>
    <source>
        <strain evidence="2">ATCC BAA-621 / DSM 15236 / T118</strain>
    </source>
</reference>
<dbReference type="InterPro" id="IPR011990">
    <property type="entry name" value="TPR-like_helical_dom_sf"/>
</dbReference>
<gene>
    <name evidence="1" type="ordered locus">Rfer_1266</name>
</gene>
<protein>
    <submittedName>
        <fullName evidence="1">Sel1-like</fullName>
    </submittedName>
</protein>
<dbReference type="HOGENOM" id="CLU_115370_0_0_4"/>
<evidence type="ECO:0000313" key="2">
    <source>
        <dbReference type="Proteomes" id="UP000008332"/>
    </source>
</evidence>
<dbReference type="AlphaFoldDB" id="Q21Z03"/>
<dbReference type="SMART" id="SM00671">
    <property type="entry name" value="SEL1"/>
    <property type="match status" value="2"/>
</dbReference>
<dbReference type="SUPFAM" id="SSF81901">
    <property type="entry name" value="HCP-like"/>
    <property type="match status" value="1"/>
</dbReference>
<dbReference type="RefSeq" id="WP_011463568.1">
    <property type="nucleotide sequence ID" value="NC_007908.1"/>
</dbReference>
<keyword evidence="2" id="KW-1185">Reference proteome</keyword>
<name>Q21Z03_ALBFT</name>
<dbReference type="InterPro" id="IPR006597">
    <property type="entry name" value="Sel1-like"/>
</dbReference>
<dbReference type="Proteomes" id="UP000008332">
    <property type="component" value="Chromosome"/>
</dbReference>
<evidence type="ECO:0000313" key="1">
    <source>
        <dbReference type="EMBL" id="ABD69000.1"/>
    </source>
</evidence>
<dbReference type="eggNOG" id="COG0790">
    <property type="taxonomic scope" value="Bacteria"/>
</dbReference>
<sequence length="162" mass="17894">MSLNVISVEAAIAITERSRSTWWRRIAKGEITRVADDARGRAMLLWSEVVPQICVPMEPDDLTFVLRADAGDAAAQNDIGQFFSIAGKHKIALYWLQQAAQQDYPDAMQWLGRCYISGDGVPKNDNLGIMWIAKAAAHDHVIAQTQIKGLRGGKFVAQTNNV</sequence>
<dbReference type="KEGG" id="rfr:Rfer_1266"/>
<dbReference type="Gene3D" id="1.25.40.10">
    <property type="entry name" value="Tetratricopeptide repeat domain"/>
    <property type="match status" value="1"/>
</dbReference>
<accession>Q21Z03</accession>
<organism evidence="1 2">
    <name type="scientific">Albidiferax ferrireducens (strain ATCC BAA-621 / DSM 15236 / T118)</name>
    <name type="common">Rhodoferax ferrireducens</name>
    <dbReference type="NCBI Taxonomy" id="338969"/>
    <lineage>
        <taxon>Bacteria</taxon>
        <taxon>Pseudomonadati</taxon>
        <taxon>Pseudomonadota</taxon>
        <taxon>Betaproteobacteria</taxon>
        <taxon>Burkholderiales</taxon>
        <taxon>Comamonadaceae</taxon>
        <taxon>Rhodoferax</taxon>
    </lineage>
</organism>
<dbReference type="Pfam" id="PF08238">
    <property type="entry name" value="Sel1"/>
    <property type="match status" value="2"/>
</dbReference>
<dbReference type="STRING" id="338969.Rfer_1266"/>
<dbReference type="EMBL" id="CP000267">
    <property type="protein sequence ID" value="ABD69000.1"/>
    <property type="molecule type" value="Genomic_DNA"/>
</dbReference>
<dbReference type="OrthoDB" id="9792653at2"/>